<reference evidence="1" key="1">
    <citation type="submission" date="2022-10" db="EMBL/GenBank/DDBJ databases">
        <title>Luteolibacter sp. GHJ8, whole genome shotgun sequencing project.</title>
        <authorList>
            <person name="Zhao G."/>
            <person name="Shen L."/>
        </authorList>
    </citation>
    <scope>NUCLEOTIDE SEQUENCE</scope>
    <source>
        <strain evidence="1">GHJ8</strain>
    </source>
</reference>
<keyword evidence="2" id="KW-1185">Reference proteome</keyword>
<proteinExistence type="predicted"/>
<name>A0ABT3G9U4_9BACT</name>
<dbReference type="Proteomes" id="UP001165653">
    <property type="component" value="Unassembled WGS sequence"/>
</dbReference>
<evidence type="ECO:0000313" key="2">
    <source>
        <dbReference type="Proteomes" id="UP001165653"/>
    </source>
</evidence>
<dbReference type="EMBL" id="JAPDDR010000015">
    <property type="protein sequence ID" value="MCW1916412.1"/>
    <property type="molecule type" value="Genomic_DNA"/>
</dbReference>
<evidence type="ECO:0000313" key="1">
    <source>
        <dbReference type="EMBL" id="MCW1916412.1"/>
    </source>
</evidence>
<sequence>MKLRHAIPILACSLWLTGVRAPAQETRLSPSTAIEIEHLRNLRDEAVLKAKEPLVELEEKYQATLAKIRDQAQAAGKADLVGVAEASLQELAESGIADGEALHPDLAKAEKIYLVQQQKLAQQIQPFVHKAEKAYVDQLTKMAADLGKRDELEDSVAVEDQATAAARHLAQVMQAPLIALKKSTPLVPGAMPPSSVRIVKATYGTWDKSIEVTDKVRSYIANKSDFWSNPGSMGADPNPGWNKHLQVTFEKNGKTRERGWGENSAAIYEAFAGPQDAEELQLWVTGTRWRNGREDIVFAVGGVVTKGRMIGEWAPDGNNKFNARWNGGEPVVYEFDERWTQITEKGSKERIFKRTLKP</sequence>
<gene>
    <name evidence="1" type="ORF">OJ996_22680</name>
</gene>
<comment type="caution">
    <text evidence="1">The sequence shown here is derived from an EMBL/GenBank/DDBJ whole genome shotgun (WGS) entry which is preliminary data.</text>
</comment>
<dbReference type="RefSeq" id="WP_264515988.1">
    <property type="nucleotide sequence ID" value="NZ_JAPDDR010000015.1"/>
</dbReference>
<organism evidence="1 2">
    <name type="scientific">Luteolibacter rhizosphaerae</name>
    <dbReference type="NCBI Taxonomy" id="2989719"/>
    <lineage>
        <taxon>Bacteria</taxon>
        <taxon>Pseudomonadati</taxon>
        <taxon>Verrucomicrobiota</taxon>
        <taxon>Verrucomicrobiia</taxon>
        <taxon>Verrucomicrobiales</taxon>
        <taxon>Verrucomicrobiaceae</taxon>
        <taxon>Luteolibacter</taxon>
    </lineage>
</organism>
<accession>A0ABT3G9U4</accession>
<protein>
    <recommendedName>
        <fullName evidence="3">DUF3450 family protein</fullName>
    </recommendedName>
</protein>
<evidence type="ECO:0008006" key="3">
    <source>
        <dbReference type="Google" id="ProtNLM"/>
    </source>
</evidence>